<dbReference type="Pfam" id="PF08379">
    <property type="entry name" value="Bact_transglu_N"/>
    <property type="match status" value="1"/>
</dbReference>
<dbReference type="InterPro" id="IPR038765">
    <property type="entry name" value="Papain-like_cys_pep_sf"/>
</dbReference>
<evidence type="ECO:0000313" key="3">
    <source>
        <dbReference type="Proteomes" id="UP001597108"/>
    </source>
</evidence>
<protein>
    <submittedName>
        <fullName evidence="2">Transglutaminase domain-containing protein</fullName>
    </submittedName>
</protein>
<dbReference type="SMART" id="SM00460">
    <property type="entry name" value="TGc"/>
    <property type="match status" value="1"/>
</dbReference>
<accession>A0ABW3IMP0</accession>
<proteinExistence type="predicted"/>
<feature type="domain" description="Transglutaminase-like" evidence="1">
    <location>
        <begin position="159"/>
        <end position="223"/>
    </location>
</feature>
<dbReference type="InterPro" id="IPR013589">
    <property type="entry name" value="Bac_transglu_N"/>
</dbReference>
<sequence>MRLTIQHRTTYTYSEPVPFALQQLRLTPKQGIGQNVVTWQTQVSGGKKELEFVDHNANDVMLMSFGGEGHEIVVTSQGEVETSDTNGVIGRHSGYAPLWYFQRQTPLTKQGMAIRSLVKGLSGDYDDDIARCHALSARVMEAVKYETGTTTTATTAEEVLQAGSGVCQDHAHVFIAAARQLGFPARYVSGYLLLNDQVSQEASHAWAEVHIDALGWVGFDVPNEVCPDERYVRVATGLDYSEAAPISGLHSGHAGSETLGVDIQVQQ</sequence>
<dbReference type="Gene3D" id="3.10.620.30">
    <property type="match status" value="1"/>
</dbReference>
<comment type="caution">
    <text evidence="2">The sequence shown here is derived from an EMBL/GenBank/DDBJ whole genome shotgun (WGS) entry which is preliminary data.</text>
</comment>
<dbReference type="Pfam" id="PF01841">
    <property type="entry name" value="Transglut_core"/>
    <property type="match status" value="1"/>
</dbReference>
<dbReference type="PANTHER" id="PTHR33490:SF6">
    <property type="entry name" value="SLL1049 PROTEIN"/>
    <property type="match status" value="1"/>
</dbReference>
<reference evidence="3" key="1">
    <citation type="journal article" date="2019" name="Int. J. Syst. Evol. Microbiol.">
        <title>The Global Catalogue of Microorganisms (GCM) 10K type strain sequencing project: providing services to taxonomists for standard genome sequencing and annotation.</title>
        <authorList>
            <consortium name="The Broad Institute Genomics Platform"/>
            <consortium name="The Broad Institute Genome Sequencing Center for Infectious Disease"/>
            <person name="Wu L."/>
            <person name="Ma J."/>
        </authorList>
    </citation>
    <scope>NUCLEOTIDE SEQUENCE [LARGE SCALE GENOMIC DNA]</scope>
    <source>
        <strain evidence="3">CCUG 60524</strain>
    </source>
</reference>
<evidence type="ECO:0000313" key="2">
    <source>
        <dbReference type="EMBL" id="MFD0978842.1"/>
    </source>
</evidence>
<dbReference type="SUPFAM" id="SSF54001">
    <property type="entry name" value="Cysteine proteinases"/>
    <property type="match status" value="1"/>
</dbReference>
<dbReference type="RefSeq" id="WP_386072962.1">
    <property type="nucleotide sequence ID" value="NZ_JBHTJT010000007.1"/>
</dbReference>
<keyword evidence="3" id="KW-1185">Reference proteome</keyword>
<dbReference type="InterPro" id="IPR002931">
    <property type="entry name" value="Transglutaminase-like"/>
</dbReference>
<dbReference type="PANTHER" id="PTHR33490">
    <property type="entry name" value="BLR5614 PROTEIN-RELATED"/>
    <property type="match status" value="1"/>
</dbReference>
<name>A0ABW3IMP0_9RHOB</name>
<dbReference type="Proteomes" id="UP001597108">
    <property type="component" value="Unassembled WGS sequence"/>
</dbReference>
<organism evidence="2 3">
    <name type="scientific">Tropicimonas aquimaris</name>
    <dbReference type="NCBI Taxonomy" id="914152"/>
    <lineage>
        <taxon>Bacteria</taxon>
        <taxon>Pseudomonadati</taxon>
        <taxon>Pseudomonadota</taxon>
        <taxon>Alphaproteobacteria</taxon>
        <taxon>Rhodobacterales</taxon>
        <taxon>Roseobacteraceae</taxon>
        <taxon>Tropicimonas</taxon>
    </lineage>
</organism>
<gene>
    <name evidence="2" type="ORF">ACFQ2S_04190</name>
</gene>
<dbReference type="EMBL" id="JBHTJT010000007">
    <property type="protein sequence ID" value="MFD0978842.1"/>
    <property type="molecule type" value="Genomic_DNA"/>
</dbReference>
<evidence type="ECO:0000259" key="1">
    <source>
        <dbReference type="SMART" id="SM00460"/>
    </source>
</evidence>